<dbReference type="InterPro" id="IPR003915">
    <property type="entry name" value="PKD_2"/>
</dbReference>
<dbReference type="CDD" id="cd01752">
    <property type="entry name" value="PLAT_polycystin"/>
    <property type="match status" value="1"/>
</dbReference>
<dbReference type="Pfam" id="PF20519">
    <property type="entry name" value="Polycystin_dom"/>
    <property type="match status" value="1"/>
</dbReference>
<feature type="repeat" description="NHL" evidence="11">
    <location>
        <begin position="500"/>
        <end position="539"/>
    </location>
</feature>
<evidence type="ECO:0000256" key="1">
    <source>
        <dbReference type="ARBA" id="ARBA00004141"/>
    </source>
</evidence>
<dbReference type="GO" id="GO:0005509">
    <property type="term" value="F:calcium ion binding"/>
    <property type="evidence" value="ECO:0007669"/>
    <property type="project" value="InterPro"/>
</dbReference>
<dbReference type="Gene3D" id="2.40.10.500">
    <property type="match status" value="1"/>
</dbReference>
<feature type="region of interest" description="Disordered" evidence="12">
    <location>
        <begin position="700"/>
        <end position="896"/>
    </location>
</feature>
<reference evidence="16" key="1">
    <citation type="submission" date="2021-02" db="EMBL/GenBank/DDBJ databases">
        <authorList>
            <person name="Nowell W R."/>
        </authorList>
    </citation>
    <scope>NUCLEOTIDE SEQUENCE</scope>
</reference>
<proteinExistence type="inferred from homology"/>
<evidence type="ECO:0000256" key="2">
    <source>
        <dbReference type="ARBA" id="ARBA00007200"/>
    </source>
</evidence>
<feature type="signal peptide" evidence="14">
    <location>
        <begin position="1"/>
        <end position="22"/>
    </location>
</feature>
<dbReference type="SUPFAM" id="SSF49723">
    <property type="entry name" value="Lipase/lipooxygenase domain (PLAT/LH2 domain)"/>
    <property type="match status" value="1"/>
</dbReference>
<feature type="transmembrane region" description="Helical" evidence="13">
    <location>
        <begin position="2303"/>
        <end position="2328"/>
    </location>
</feature>
<evidence type="ECO:0000256" key="9">
    <source>
        <dbReference type="PIRSR" id="PIRSR603915-2"/>
    </source>
</evidence>
<dbReference type="Pfam" id="PF02010">
    <property type="entry name" value="REJ"/>
    <property type="match status" value="1"/>
</dbReference>
<protein>
    <recommendedName>
        <fullName evidence="15">PLAT domain-containing protein</fullName>
    </recommendedName>
</protein>
<dbReference type="FunFam" id="2.60.60.20:FF:000022">
    <property type="entry name" value="Uncharacterized protein"/>
    <property type="match status" value="1"/>
</dbReference>
<dbReference type="Gene3D" id="2.60.60.20">
    <property type="entry name" value="PLAT/LH2 domain"/>
    <property type="match status" value="1"/>
</dbReference>
<dbReference type="GO" id="GO:0016020">
    <property type="term" value="C:membrane"/>
    <property type="evidence" value="ECO:0007669"/>
    <property type="project" value="UniProtKB-SubCell"/>
</dbReference>
<dbReference type="CDD" id="cd05819">
    <property type="entry name" value="NHL"/>
    <property type="match status" value="2"/>
</dbReference>
<dbReference type="Pfam" id="PF08016">
    <property type="entry name" value="PKD_channel"/>
    <property type="match status" value="1"/>
</dbReference>
<dbReference type="InterPro" id="IPR013122">
    <property type="entry name" value="PKD1_2_channel"/>
</dbReference>
<dbReference type="PANTHER" id="PTHR10877:SF194">
    <property type="entry name" value="LOCATION OF VULVA DEFECTIVE 1"/>
    <property type="match status" value="1"/>
</dbReference>
<feature type="transmembrane region" description="Helical" evidence="13">
    <location>
        <begin position="2835"/>
        <end position="2857"/>
    </location>
</feature>
<evidence type="ECO:0000313" key="17">
    <source>
        <dbReference type="Proteomes" id="UP000663828"/>
    </source>
</evidence>
<feature type="transmembrane region" description="Helical" evidence="13">
    <location>
        <begin position="2193"/>
        <end position="2214"/>
    </location>
</feature>
<keyword evidence="4 14" id="KW-0732">Signal</keyword>
<keyword evidence="8" id="KW-0325">Glycoprotein</keyword>
<feature type="transmembrane region" description="Helical" evidence="13">
    <location>
        <begin position="1988"/>
        <end position="2006"/>
    </location>
</feature>
<feature type="transmembrane region" description="Helical" evidence="13">
    <location>
        <begin position="2742"/>
        <end position="2763"/>
    </location>
</feature>
<dbReference type="InterPro" id="IPR046791">
    <property type="entry name" value="Polycystin_dom"/>
</dbReference>
<feature type="compositionally biased region" description="Low complexity" evidence="12">
    <location>
        <begin position="706"/>
        <end position="893"/>
    </location>
</feature>
<evidence type="ECO:0000256" key="8">
    <source>
        <dbReference type="ARBA" id="ARBA00023180"/>
    </source>
</evidence>
<evidence type="ECO:0000256" key="5">
    <source>
        <dbReference type="ARBA" id="ARBA00022737"/>
    </source>
</evidence>
<evidence type="ECO:0000256" key="13">
    <source>
        <dbReference type="SAM" id="Phobius"/>
    </source>
</evidence>
<feature type="chain" id="PRO_5033032365" description="PLAT domain-containing protein" evidence="14">
    <location>
        <begin position="23"/>
        <end position="3012"/>
    </location>
</feature>
<comment type="caution">
    <text evidence="10">Lacks conserved residue(s) required for the propagation of feature annotation.</text>
</comment>
<gene>
    <name evidence="16" type="ORF">XAT740_LOCUS22693</name>
</gene>
<feature type="repeat" description="NHL" evidence="11">
    <location>
        <begin position="175"/>
        <end position="214"/>
    </location>
</feature>
<keyword evidence="6 13" id="KW-1133">Transmembrane helix</keyword>
<dbReference type="SMART" id="SM00308">
    <property type="entry name" value="LH2"/>
    <property type="match status" value="1"/>
</dbReference>
<feature type="transmembrane region" description="Helical" evidence="13">
    <location>
        <begin position="2241"/>
        <end position="2262"/>
    </location>
</feature>
<comment type="subcellular location">
    <subcellularLocation>
        <location evidence="1">Membrane</location>
        <topology evidence="1">Multi-pass membrane protein</topology>
    </subcellularLocation>
</comment>
<feature type="transmembrane region" description="Helical" evidence="13">
    <location>
        <begin position="2890"/>
        <end position="2918"/>
    </location>
</feature>
<dbReference type="InterPro" id="IPR011042">
    <property type="entry name" value="6-blade_b-propeller_TolB-like"/>
</dbReference>
<comment type="caution">
    <text evidence="16">The sequence shown here is derived from an EMBL/GenBank/DDBJ whole genome shotgun (WGS) entry which is preliminary data.</text>
</comment>
<dbReference type="PROSITE" id="PS51125">
    <property type="entry name" value="NHL"/>
    <property type="match status" value="3"/>
</dbReference>
<feature type="repeat" description="NHL" evidence="11">
    <location>
        <begin position="593"/>
        <end position="636"/>
    </location>
</feature>
<dbReference type="Gene3D" id="1.10.287.70">
    <property type="match status" value="1"/>
</dbReference>
<dbReference type="InterPro" id="IPR051223">
    <property type="entry name" value="Polycystin"/>
</dbReference>
<dbReference type="InterPro" id="IPR036392">
    <property type="entry name" value="PLAT/LH2_dom_sf"/>
</dbReference>
<keyword evidence="17" id="KW-1185">Reference proteome</keyword>
<feature type="transmembrane region" description="Helical" evidence="13">
    <location>
        <begin position="2348"/>
        <end position="2372"/>
    </location>
</feature>
<accession>A0A814V2C2</accession>
<dbReference type="Pfam" id="PF01477">
    <property type="entry name" value="PLAT"/>
    <property type="match status" value="1"/>
</dbReference>
<feature type="transmembrane region" description="Helical" evidence="13">
    <location>
        <begin position="2795"/>
        <end position="2814"/>
    </location>
</feature>
<dbReference type="PRINTS" id="PR01433">
    <property type="entry name" value="POLYCYSTIN2"/>
</dbReference>
<evidence type="ECO:0000313" key="16">
    <source>
        <dbReference type="EMBL" id="CAF1183138.1"/>
    </source>
</evidence>
<evidence type="ECO:0000256" key="4">
    <source>
        <dbReference type="ARBA" id="ARBA00022729"/>
    </source>
</evidence>
<feature type="disulfide bond" evidence="9">
    <location>
        <begin position="2552"/>
        <end position="2566"/>
    </location>
</feature>
<evidence type="ECO:0000256" key="12">
    <source>
        <dbReference type="SAM" id="MobiDB-lite"/>
    </source>
</evidence>
<name>A0A814V2C2_ADIRI</name>
<dbReference type="Gene3D" id="2.120.10.30">
    <property type="entry name" value="TolB, C-terminal domain"/>
    <property type="match status" value="3"/>
</dbReference>
<keyword evidence="5" id="KW-0677">Repeat</keyword>
<comment type="similarity">
    <text evidence="2">Belongs to the polycystin family.</text>
</comment>
<dbReference type="InterPro" id="IPR002859">
    <property type="entry name" value="PKD/REJ-like"/>
</dbReference>
<dbReference type="EMBL" id="CAJNOR010001681">
    <property type="protein sequence ID" value="CAF1183138.1"/>
    <property type="molecule type" value="Genomic_DNA"/>
</dbReference>
<dbReference type="InterPro" id="IPR042060">
    <property type="entry name" value="PLAT_polycystin1"/>
</dbReference>
<dbReference type="Proteomes" id="UP000663828">
    <property type="component" value="Unassembled WGS sequence"/>
</dbReference>
<feature type="domain" description="PLAT" evidence="15">
    <location>
        <begin position="2031"/>
        <end position="2150"/>
    </location>
</feature>
<dbReference type="GO" id="GO:0005262">
    <property type="term" value="F:calcium channel activity"/>
    <property type="evidence" value="ECO:0007669"/>
    <property type="project" value="TreeGrafter"/>
</dbReference>
<dbReference type="PANTHER" id="PTHR10877">
    <property type="entry name" value="POLYCYSTIN FAMILY MEMBER"/>
    <property type="match status" value="1"/>
</dbReference>
<dbReference type="InterPro" id="IPR001024">
    <property type="entry name" value="PLAT/LH2_dom"/>
</dbReference>
<dbReference type="SUPFAM" id="SSF101898">
    <property type="entry name" value="NHL repeat"/>
    <property type="match status" value="2"/>
</dbReference>
<evidence type="ECO:0000256" key="14">
    <source>
        <dbReference type="SAM" id="SignalP"/>
    </source>
</evidence>
<sequence length="3012" mass="334988">MLSLDSFALCVIVLIIGVRVEGTSVNQPKLCSSATWNVTATTFANSSTVSGSSYAVFINRNNTIYVAVSQYDAIRVWTTGSSVPVTIFVRNFSNPLSLFATEDDTIYVDDNSLYVTSLQLSQPTNRSSLYTGGRCYGIFLDKNNSLYCSLNNNHMVIKRSLNSSDYQTTIVAGEGCYGFTGNKLYNPIGIFVDDDYKLYVADYQNHRIQLFRPGIANATTAAGSGAPGTIPLYYPTDVMADANGYIYIADYGRYRIVGSTSHGFHCVAGCTGSSGSASGQLATAWTMAFDVYGNIFVADTSNDRVQQFLLATNSCDTTTAAYQTSTPPGNAANTANIQSIPRQSDISYNKPKLCANASWNPNATTLTNSSVMGSIPTTVFVDTNNTVYVRDAYSQIIQIWFQSNITLTKNMSQSSGFTYGLFVTSSGDIYSDNALRNGEVSRWTINASNAFPAMYISQPCFGLFVDTNNTLYCSSFPVHQVVARSLSDISSSLTVVVGTGCNGSGSYELATPTGIFVNTNFDIYVADYGNNRIQLFHSKQSNGTTVAGAGAPGTTILNCPIDIVLDSDGYLFIVDACNNRVIGSGAAGFRCIIGCSGSSGSAPSELQAPWFIAFDSFGNIYIADVGNNRVQLFTLEDNSCGKFQNIFVCISDDSVFLAFCLIISSDDMRLYYTKTHFLATFYLYTDESTTEATQLLSTIQTQQAQSSSTTTTTDTPPPSTTTTTDTPSPSTSTTTDTPSPSTTITTTDTSPSTTTNTDTSSPSTTTTTDTPSPSTTTTTDTSSSSTTTTTDTASPPSTTTTTDASSPSTTTTDTPPPSTTTTTDTSSPSSTTTTDTSPSTATTTDTPSPSTTITTTDTPSPSSTTTTDTSSSSTTTTTDTSSSSTTTTTDTSPLSVSLSTSNQTCFLPIITLIPSGSSLSSPLQFRRSQEFSISSYLQLDCNLSLSTIIKWTVTNCTSVCSSSGTQLPQTLITTSTEFSIPAKTLTYGTYQFTLTVAMSVAPRLSSSASAYVKIIPSGITPNLIQFGTSMITRGYQQQLTLDPGSFSVDPDSLAFNATNWKYKYFCRIYPRYNFPNIAGILLTIDDPQVDLVNPSCVLQRSGNTSKLQYTGPSSSPMSALTLFGNTLASNQTYQIMVQLENIFNSSSQATGYLLVQVDDTQSELIVISCVISTLCTANQEYQFVNPTTQVALFSLCVGACISINNITWNVYSGTTNASTNLMQWTLFKQVQQYQDVWFFGSNTSNFTVTNNLFLSFPTIQYWRFEVVYSFALQSSLSAMNFKMNTPPQNGSCTIFPLNGTTSVLFTITCSQWFDDDGIKDYSFYSWTTNPNERMILAYSSLSSIQLRLPSVNTNAASSFHVSAQIRDTLSCVTEYNISSVTVYPDIDQIADLVDAVQQSTGTSGLTNNPIIQILASGNPNAVGQVVSLLSRQFNQITTQSVQDAIANGVPVSSVAVSTLDATTQSTSPSIINASTLNEFNKQTNTYAGIRDFLITFITDLQPTTAPGIQLQASSLAQLTQATNQLTRSASVIAAQKCNQLAMTLYSMATRIPFEDVQSSAALIAQCASNVLNAANGPLQERTTVLDLDSSRANAFPQDYDTDLESEWNNLNLFGDGSDQSWDSLEKSRNLYFQKQTANEVSLLTTRTMSLLTASLNIHLNIGQNLNINTASVCLSLEITSIDALVNKSIKQTSTSQIRMPSTFQVNTTNISTISLRSMIEPLASAGNASSQSRTNLSRSVSFSLLDTNGKSIPIQTTFDHPIELIIPRDSFLVIPSMSLQNVTSFNSSTMSPHQQLFNLHFVNITNPSLTVSVHFEMHPLNASLAYLFIYRFDTAPILNTSHQQIDGWSLFCPHNLTNDTVYNYFIDNNRTKDHQYLIFGLRQLNTTEQSDQCSNASVTLQQPPVNNQPFNFTSNYELRMFTSGCYYLDTNSNWQSEGVLVGPLTNHQQTQCLSTHLTTFAGGFLVLPAPINWNYVFSNADFARNKTIYITLICVSILYFLLLVYARYKDKKDLEKLGVTPLPDNQPSDQYFYQILVFTGHRTHSGTNSKVHFILAGDDDETQVRTLADPHRKILQRGGIDAFVMTVPKSLGSLNYMHIWHDNSGKNASASWFLKYVIVRDLQTLDKSYFICQRWLAVEKDDGMIERVLPVAGEHQRQEFSYLLSKQAYHSISEGHLWFSIFSRPPSSQFTRVQRCTCCFVLLLTSMLLNILYYDQVATAKANVNAGSLAFGPLHITPEQISIGVIVELLTFLPSIFLVQFFRRIEPRRLQQQLSPLRQAIYKINPDNTIVDSNQKKRSRMTFPWWCVFIAYAFSFIIVAVSMFFVIVRGIEFGDVKTQKWLTSLLTGFLSSIVLIQPAKIIGLAIIFALFIRNTNKDQQAAEFIDDDNEDHPHLNNDEQYLHSLDNQSPFNHRHKTQANCLDQAELAYIRDRRLKEIQMWSIIREIFTYLIFLALLYVITYSNINQHAFYEVQHLRQFFHNSRQIDNNYIQVSTVDQYWNWLENSFINNIRAQQWYNDDPPRNLSGFINDKSNRLIGWVSMRQLRMNLHSCQLKSSIQQQLFTHCTDDYSSSNEEKRSFQPGWIPYQQINNRSQSFSSATEQAFTYRTSTQLDTYSIVANQHTYSGNGYVYEFRGRLTDLQTNLSQLHQMQWIDGQTRAIIIQFTLYNPNAQLFTFVTLLTEFLSSGSIDPQSRFEPITFEVFTSLPQLICTIFYMLFIIHIMIGEVRSLIKMKSNYFRQFWSLIDLGIIVCSWTNVGIYVWRYCESLRIGHLFAQTNGFVYINLQLAVYINDVFTYLLAFSCFFGTIKFIKLCRFNHRLMLFARTLQHAARELISFACMFTIVFMAFVILFYLLFVSKLSSCSSVLQTVRMLFEITLMKFDTQELSDAAAFLGPFCFALFIVIVVFVCMSMFLSIINDSFRVVRDNGKRQGQHDQHIFSFMINKLRTWIGINNLNDLYQMEERDEEMRSKYYDPISKFPDKMDELLDALNRVYVNQQDHSALKKSKPMST</sequence>
<evidence type="ECO:0000259" key="15">
    <source>
        <dbReference type="PROSITE" id="PS50095"/>
    </source>
</evidence>
<evidence type="ECO:0000256" key="3">
    <source>
        <dbReference type="ARBA" id="ARBA00022692"/>
    </source>
</evidence>
<feature type="transmembrane region" description="Helical" evidence="13">
    <location>
        <begin position="2443"/>
        <end position="2460"/>
    </location>
</feature>
<feature type="transmembrane region" description="Helical" evidence="13">
    <location>
        <begin position="2703"/>
        <end position="2721"/>
    </location>
</feature>
<evidence type="ECO:0000256" key="6">
    <source>
        <dbReference type="ARBA" id="ARBA00022989"/>
    </source>
</evidence>
<dbReference type="GO" id="GO:0050982">
    <property type="term" value="P:detection of mechanical stimulus"/>
    <property type="evidence" value="ECO:0007669"/>
    <property type="project" value="TreeGrafter"/>
</dbReference>
<dbReference type="SUPFAM" id="SSF63829">
    <property type="entry name" value="Calcium-dependent phosphotriesterase"/>
    <property type="match status" value="1"/>
</dbReference>
<dbReference type="PROSITE" id="PS50095">
    <property type="entry name" value="PLAT"/>
    <property type="match status" value="1"/>
</dbReference>
<evidence type="ECO:0000256" key="11">
    <source>
        <dbReference type="PROSITE-ProRule" id="PRU00504"/>
    </source>
</evidence>
<organism evidence="16 17">
    <name type="scientific">Adineta ricciae</name>
    <name type="common">Rotifer</name>
    <dbReference type="NCBI Taxonomy" id="249248"/>
    <lineage>
        <taxon>Eukaryota</taxon>
        <taxon>Metazoa</taxon>
        <taxon>Spiralia</taxon>
        <taxon>Gnathifera</taxon>
        <taxon>Rotifera</taxon>
        <taxon>Eurotatoria</taxon>
        <taxon>Bdelloidea</taxon>
        <taxon>Adinetida</taxon>
        <taxon>Adinetidae</taxon>
        <taxon>Adineta</taxon>
    </lineage>
</organism>
<keyword evidence="7 13" id="KW-0472">Membrane</keyword>
<dbReference type="InterPro" id="IPR001258">
    <property type="entry name" value="NHL_repeat"/>
</dbReference>
<evidence type="ECO:0000256" key="10">
    <source>
        <dbReference type="PROSITE-ProRule" id="PRU00152"/>
    </source>
</evidence>
<evidence type="ECO:0000256" key="7">
    <source>
        <dbReference type="ARBA" id="ARBA00023136"/>
    </source>
</evidence>
<keyword evidence="3 13" id="KW-0812">Transmembrane</keyword>